<comment type="catalytic activity">
    <reaction evidence="1">
        <text>ATP + protein L-histidine = ADP + protein N-phospho-L-histidine.</text>
        <dbReference type="EC" id="2.7.13.3"/>
    </reaction>
</comment>
<evidence type="ECO:0000256" key="5">
    <source>
        <dbReference type="ARBA" id="ARBA00022741"/>
    </source>
</evidence>
<protein>
    <recommendedName>
        <fullName evidence="2">histidine kinase</fullName>
        <ecNumber evidence="2">2.7.13.3</ecNumber>
    </recommendedName>
</protein>
<gene>
    <name evidence="14" type="ORF">EP073_08245</name>
</gene>
<keyword evidence="5" id="KW-0547">Nucleotide-binding</keyword>
<dbReference type="EMBL" id="CP035108">
    <property type="protein sequence ID" value="QAR33389.1"/>
    <property type="molecule type" value="Genomic_DNA"/>
</dbReference>
<name>A0A3R5UY76_9BACT</name>
<evidence type="ECO:0000256" key="9">
    <source>
        <dbReference type="SAM" id="Coils"/>
    </source>
</evidence>
<organism evidence="14 15">
    <name type="scientific">Geovibrio thiophilus</name>
    <dbReference type="NCBI Taxonomy" id="139438"/>
    <lineage>
        <taxon>Bacteria</taxon>
        <taxon>Pseudomonadati</taxon>
        <taxon>Deferribacterota</taxon>
        <taxon>Deferribacteres</taxon>
        <taxon>Deferribacterales</taxon>
        <taxon>Geovibrionaceae</taxon>
        <taxon>Geovibrio</taxon>
    </lineage>
</organism>
<dbReference type="RefSeq" id="WP_128466675.1">
    <property type="nucleotide sequence ID" value="NZ_CP035108.1"/>
</dbReference>
<dbReference type="OrthoDB" id="9799273at2"/>
<dbReference type="PROSITE" id="PS50112">
    <property type="entry name" value="PAS"/>
    <property type="match status" value="1"/>
</dbReference>
<dbReference type="NCBIfam" id="TIGR00229">
    <property type="entry name" value="sensory_box"/>
    <property type="match status" value="1"/>
</dbReference>
<dbReference type="InterPro" id="IPR013767">
    <property type="entry name" value="PAS_fold"/>
</dbReference>
<dbReference type="GO" id="GO:0005524">
    <property type="term" value="F:ATP binding"/>
    <property type="evidence" value="ECO:0007669"/>
    <property type="project" value="UniProtKB-KW"/>
</dbReference>
<evidence type="ECO:0000256" key="6">
    <source>
        <dbReference type="ARBA" id="ARBA00022777"/>
    </source>
</evidence>
<evidence type="ECO:0000259" key="12">
    <source>
        <dbReference type="PROSITE" id="PS50112"/>
    </source>
</evidence>
<dbReference type="Pfam" id="PF00989">
    <property type="entry name" value="PAS"/>
    <property type="match status" value="1"/>
</dbReference>
<evidence type="ECO:0000259" key="13">
    <source>
        <dbReference type="PROSITE" id="PS50113"/>
    </source>
</evidence>
<keyword evidence="10" id="KW-0812">Transmembrane</keyword>
<dbReference type="EC" id="2.7.13.3" evidence="2"/>
<dbReference type="Pfam" id="PF02518">
    <property type="entry name" value="HATPase_c"/>
    <property type="match status" value="1"/>
</dbReference>
<dbReference type="SUPFAM" id="SSF55874">
    <property type="entry name" value="ATPase domain of HSP90 chaperone/DNA topoisomerase II/histidine kinase"/>
    <property type="match status" value="1"/>
</dbReference>
<dbReference type="Gene3D" id="3.30.450.20">
    <property type="entry name" value="PAS domain"/>
    <property type="match status" value="1"/>
</dbReference>
<dbReference type="InterPro" id="IPR003661">
    <property type="entry name" value="HisK_dim/P_dom"/>
</dbReference>
<proteinExistence type="predicted"/>
<dbReference type="AlphaFoldDB" id="A0A3R5UY76"/>
<keyword evidence="3" id="KW-0597">Phosphoprotein</keyword>
<dbReference type="GO" id="GO:0006355">
    <property type="term" value="P:regulation of DNA-templated transcription"/>
    <property type="evidence" value="ECO:0007669"/>
    <property type="project" value="InterPro"/>
</dbReference>
<dbReference type="InterPro" id="IPR000014">
    <property type="entry name" value="PAS"/>
</dbReference>
<dbReference type="Gene3D" id="1.10.287.130">
    <property type="match status" value="1"/>
</dbReference>
<keyword evidence="8" id="KW-0902">Two-component regulatory system</keyword>
<dbReference type="SUPFAM" id="SSF47384">
    <property type="entry name" value="Homodimeric domain of signal transducing histidine kinase"/>
    <property type="match status" value="1"/>
</dbReference>
<dbReference type="InterPro" id="IPR036890">
    <property type="entry name" value="HATPase_C_sf"/>
</dbReference>
<evidence type="ECO:0000256" key="8">
    <source>
        <dbReference type="ARBA" id="ARBA00023012"/>
    </source>
</evidence>
<evidence type="ECO:0000256" key="1">
    <source>
        <dbReference type="ARBA" id="ARBA00000085"/>
    </source>
</evidence>
<feature type="domain" description="Histidine kinase" evidence="11">
    <location>
        <begin position="300"/>
        <end position="536"/>
    </location>
</feature>
<evidence type="ECO:0000256" key="2">
    <source>
        <dbReference type="ARBA" id="ARBA00012438"/>
    </source>
</evidence>
<dbReference type="InterPro" id="IPR000700">
    <property type="entry name" value="PAS-assoc_C"/>
</dbReference>
<evidence type="ECO:0000256" key="10">
    <source>
        <dbReference type="SAM" id="Phobius"/>
    </source>
</evidence>
<dbReference type="PANTHER" id="PTHR43065">
    <property type="entry name" value="SENSOR HISTIDINE KINASE"/>
    <property type="match status" value="1"/>
</dbReference>
<feature type="domain" description="PAS" evidence="12">
    <location>
        <begin position="127"/>
        <end position="175"/>
    </location>
</feature>
<evidence type="ECO:0000256" key="7">
    <source>
        <dbReference type="ARBA" id="ARBA00022840"/>
    </source>
</evidence>
<keyword evidence="9" id="KW-0175">Coiled coil</keyword>
<dbReference type="PROSITE" id="PS50113">
    <property type="entry name" value="PAC"/>
    <property type="match status" value="1"/>
</dbReference>
<dbReference type="Gene3D" id="3.30.565.10">
    <property type="entry name" value="Histidine kinase-like ATPase, C-terminal domain"/>
    <property type="match status" value="1"/>
</dbReference>
<keyword evidence="15" id="KW-1185">Reference proteome</keyword>
<keyword evidence="6 14" id="KW-0418">Kinase</keyword>
<dbReference type="InterPro" id="IPR035965">
    <property type="entry name" value="PAS-like_dom_sf"/>
</dbReference>
<dbReference type="InterPro" id="IPR005467">
    <property type="entry name" value="His_kinase_dom"/>
</dbReference>
<evidence type="ECO:0000256" key="4">
    <source>
        <dbReference type="ARBA" id="ARBA00022679"/>
    </source>
</evidence>
<evidence type="ECO:0000313" key="14">
    <source>
        <dbReference type="EMBL" id="QAR33389.1"/>
    </source>
</evidence>
<keyword evidence="10" id="KW-0472">Membrane</keyword>
<dbReference type="CDD" id="cd00075">
    <property type="entry name" value="HATPase"/>
    <property type="match status" value="1"/>
</dbReference>
<evidence type="ECO:0000313" key="15">
    <source>
        <dbReference type="Proteomes" id="UP000287502"/>
    </source>
</evidence>
<dbReference type="SMART" id="SM00387">
    <property type="entry name" value="HATPase_c"/>
    <property type="match status" value="1"/>
</dbReference>
<keyword evidence="7" id="KW-0067">ATP-binding</keyword>
<evidence type="ECO:0000256" key="3">
    <source>
        <dbReference type="ARBA" id="ARBA00022553"/>
    </source>
</evidence>
<dbReference type="InterPro" id="IPR004358">
    <property type="entry name" value="Sig_transdc_His_kin-like_C"/>
</dbReference>
<dbReference type="CDD" id="cd00082">
    <property type="entry name" value="HisKA"/>
    <property type="match status" value="1"/>
</dbReference>
<dbReference type="PANTHER" id="PTHR43065:SF10">
    <property type="entry name" value="PEROXIDE STRESS-ACTIVATED HISTIDINE KINASE MAK3"/>
    <property type="match status" value="1"/>
</dbReference>
<feature type="domain" description="PAC" evidence="13">
    <location>
        <begin position="204"/>
        <end position="255"/>
    </location>
</feature>
<keyword evidence="10" id="KW-1133">Transmembrane helix</keyword>
<feature type="transmembrane region" description="Helical" evidence="10">
    <location>
        <begin position="48"/>
        <end position="69"/>
    </location>
</feature>
<dbReference type="KEGG" id="gtl:EP073_08245"/>
<dbReference type="InterPro" id="IPR036097">
    <property type="entry name" value="HisK_dim/P_sf"/>
</dbReference>
<dbReference type="PROSITE" id="PS50109">
    <property type="entry name" value="HIS_KIN"/>
    <property type="match status" value="1"/>
</dbReference>
<keyword evidence="4" id="KW-0808">Transferase</keyword>
<sequence length="536" mass="59923">MRNIFISITTVTFLCFLSAVIGGAAALLAVKTGFAGFSPPSLSGYEGLIQLLIIFIVICICAAFAAVWLNKKTSLSIKKFEASVRKTFETKNPAFCSSSDESLRMLTDFMRSSLTSIFEESKTGEARAAFFKRITDSIPIGIYTKNIKNSHKFSIWNEAMASMFGIPSSEALGRTEEELREEFPRLPVFRTTDKDAEVMKSFVITKELEVHTNKGNLILSVTGIPLFDENGDVETILGIVENKTSSKKLEKELTAKTAQLEELNRNLEQAVKGETEKRRKNEHLLFEQSKFTAMGQMINAIAHQWRQPINALGLYIQDFEDSFENGEMNMEYVRSMTETCMHLIVYLSKTIDDFRNFYATHEAKVRFNAAELVIESLGMITAKAEYANIELTIRINGTEPLPLPGYIKTGDSITTDFETDGFPTEFKQVLLNIYHNAVEAVIENRKTGRAPRTGTVETSVSCDRENVFIEIKDNGGGIPEDIMSDIFDPYFTTKEQGKGSGVGLYMCRTVVETNMNGQITARNEDSGAVFTIILPR</sequence>
<dbReference type="PRINTS" id="PR00344">
    <property type="entry name" value="BCTRLSENSOR"/>
</dbReference>
<reference evidence="14 15" key="1">
    <citation type="submission" date="2019-01" db="EMBL/GenBank/DDBJ databases">
        <title>Geovibrio thiophilus DSM 11263, complete genome.</title>
        <authorList>
            <person name="Spring S."/>
            <person name="Bunk B."/>
            <person name="Sproer C."/>
        </authorList>
    </citation>
    <scope>NUCLEOTIDE SEQUENCE [LARGE SCALE GENOMIC DNA]</scope>
    <source>
        <strain evidence="14 15">DSM 11263</strain>
    </source>
</reference>
<dbReference type="CDD" id="cd00130">
    <property type="entry name" value="PAS"/>
    <property type="match status" value="1"/>
</dbReference>
<dbReference type="Proteomes" id="UP000287502">
    <property type="component" value="Chromosome"/>
</dbReference>
<feature type="coiled-coil region" evidence="9">
    <location>
        <begin position="246"/>
        <end position="280"/>
    </location>
</feature>
<dbReference type="SUPFAM" id="SSF55785">
    <property type="entry name" value="PYP-like sensor domain (PAS domain)"/>
    <property type="match status" value="1"/>
</dbReference>
<evidence type="ECO:0000259" key="11">
    <source>
        <dbReference type="PROSITE" id="PS50109"/>
    </source>
</evidence>
<dbReference type="InterPro" id="IPR003594">
    <property type="entry name" value="HATPase_dom"/>
</dbReference>
<dbReference type="GO" id="GO:0000155">
    <property type="term" value="F:phosphorelay sensor kinase activity"/>
    <property type="evidence" value="ECO:0007669"/>
    <property type="project" value="InterPro"/>
</dbReference>
<accession>A0A3R5UY76</accession>